<dbReference type="Gene3D" id="3.30.70.1230">
    <property type="entry name" value="Nucleotide cyclase"/>
    <property type="match status" value="2"/>
</dbReference>
<dbReference type="OrthoDB" id="3643at2759"/>
<dbReference type="InterPro" id="IPR027417">
    <property type="entry name" value="P-loop_NTPase"/>
</dbReference>
<dbReference type="GO" id="GO:0035556">
    <property type="term" value="P:intracellular signal transduction"/>
    <property type="evidence" value="ECO:0007669"/>
    <property type="project" value="InterPro"/>
</dbReference>
<dbReference type="InterPro" id="IPR029787">
    <property type="entry name" value="Nucleotide_cyclase"/>
</dbReference>
<keyword evidence="6" id="KW-1185">Reference proteome</keyword>
<keyword evidence="2" id="KW-0067">ATP-binding</keyword>
<dbReference type="Proteomes" id="UP000007266">
    <property type="component" value="Linkage group 4"/>
</dbReference>
<reference evidence="5 6" key="1">
    <citation type="journal article" date="2008" name="Nature">
        <title>The genome of the model beetle and pest Tribolium castaneum.</title>
        <authorList>
            <consortium name="Tribolium Genome Sequencing Consortium"/>
            <person name="Richards S."/>
            <person name="Gibbs R.A."/>
            <person name="Weinstock G.M."/>
            <person name="Brown S.J."/>
            <person name="Denell R."/>
            <person name="Beeman R.W."/>
            <person name="Gibbs R."/>
            <person name="Beeman R.W."/>
            <person name="Brown S.J."/>
            <person name="Bucher G."/>
            <person name="Friedrich M."/>
            <person name="Grimmelikhuijzen C.J."/>
            <person name="Klingler M."/>
            <person name="Lorenzen M."/>
            <person name="Richards S."/>
            <person name="Roth S."/>
            <person name="Schroder R."/>
            <person name="Tautz D."/>
            <person name="Zdobnov E.M."/>
            <person name="Muzny D."/>
            <person name="Gibbs R.A."/>
            <person name="Weinstock G.M."/>
            <person name="Attaway T."/>
            <person name="Bell S."/>
            <person name="Buhay C.J."/>
            <person name="Chandrabose M.N."/>
            <person name="Chavez D."/>
            <person name="Clerk-Blankenburg K.P."/>
            <person name="Cree A."/>
            <person name="Dao M."/>
            <person name="Davis C."/>
            <person name="Chacko J."/>
            <person name="Dinh H."/>
            <person name="Dugan-Rocha S."/>
            <person name="Fowler G."/>
            <person name="Garner T.T."/>
            <person name="Garnes J."/>
            <person name="Gnirke A."/>
            <person name="Hawes A."/>
            <person name="Hernandez J."/>
            <person name="Hines S."/>
            <person name="Holder M."/>
            <person name="Hume J."/>
            <person name="Jhangiani S.N."/>
            <person name="Joshi V."/>
            <person name="Khan Z.M."/>
            <person name="Jackson L."/>
            <person name="Kovar C."/>
            <person name="Kowis A."/>
            <person name="Lee S."/>
            <person name="Lewis L.R."/>
            <person name="Margolis J."/>
            <person name="Morgan M."/>
            <person name="Nazareth L.V."/>
            <person name="Nguyen N."/>
            <person name="Okwuonu G."/>
            <person name="Parker D."/>
            <person name="Richards S."/>
            <person name="Ruiz S.J."/>
            <person name="Santibanez J."/>
            <person name="Savard J."/>
            <person name="Scherer S.E."/>
            <person name="Schneider B."/>
            <person name="Sodergren E."/>
            <person name="Tautz D."/>
            <person name="Vattahil S."/>
            <person name="Villasana D."/>
            <person name="White C.S."/>
            <person name="Wright R."/>
            <person name="Park Y."/>
            <person name="Beeman R.W."/>
            <person name="Lord J."/>
            <person name="Oppert B."/>
            <person name="Lorenzen M."/>
            <person name="Brown S."/>
            <person name="Wang L."/>
            <person name="Savard J."/>
            <person name="Tautz D."/>
            <person name="Richards S."/>
            <person name="Weinstock G."/>
            <person name="Gibbs R.A."/>
            <person name="Liu Y."/>
            <person name="Worley K."/>
            <person name="Weinstock G."/>
            <person name="Elsik C.G."/>
            <person name="Reese J.T."/>
            <person name="Elhaik E."/>
            <person name="Landan G."/>
            <person name="Graur D."/>
            <person name="Arensburger P."/>
            <person name="Atkinson P."/>
            <person name="Beeman R.W."/>
            <person name="Beidler J."/>
            <person name="Brown S.J."/>
            <person name="Demuth J.P."/>
            <person name="Drury D.W."/>
            <person name="Du Y.Z."/>
            <person name="Fujiwara H."/>
            <person name="Lorenzen M."/>
            <person name="Maselli V."/>
            <person name="Osanai M."/>
            <person name="Park Y."/>
            <person name="Robertson H.M."/>
            <person name="Tu Z."/>
            <person name="Wang J.J."/>
            <person name="Wang S."/>
            <person name="Richards S."/>
            <person name="Song H."/>
            <person name="Zhang L."/>
            <person name="Sodergren E."/>
            <person name="Werner D."/>
            <person name="Stanke M."/>
            <person name="Morgenstern B."/>
            <person name="Solovyev V."/>
            <person name="Kosarev P."/>
            <person name="Brown G."/>
            <person name="Chen H.C."/>
            <person name="Ermolaeva O."/>
            <person name="Hlavina W."/>
            <person name="Kapustin Y."/>
            <person name="Kiryutin B."/>
            <person name="Kitts P."/>
            <person name="Maglott D."/>
            <person name="Pruitt K."/>
            <person name="Sapojnikov V."/>
            <person name="Souvorov A."/>
            <person name="Mackey A.J."/>
            <person name="Waterhouse R.M."/>
            <person name="Wyder S."/>
            <person name="Zdobnov E.M."/>
            <person name="Zdobnov E.M."/>
            <person name="Wyder S."/>
            <person name="Kriventseva E.V."/>
            <person name="Kadowaki T."/>
            <person name="Bork P."/>
            <person name="Aranda M."/>
            <person name="Bao R."/>
            <person name="Beermann A."/>
            <person name="Berns N."/>
            <person name="Bolognesi R."/>
            <person name="Bonneton F."/>
            <person name="Bopp D."/>
            <person name="Brown S.J."/>
            <person name="Bucher G."/>
            <person name="Butts T."/>
            <person name="Chaumot A."/>
            <person name="Denell R.E."/>
            <person name="Ferrier D.E."/>
            <person name="Friedrich M."/>
            <person name="Gordon C.M."/>
            <person name="Jindra M."/>
            <person name="Klingler M."/>
            <person name="Lan Q."/>
            <person name="Lattorff H.M."/>
            <person name="Laudet V."/>
            <person name="von Levetsow C."/>
            <person name="Liu Z."/>
            <person name="Lutz R."/>
            <person name="Lynch J.A."/>
            <person name="da Fonseca R.N."/>
            <person name="Posnien N."/>
            <person name="Reuter R."/>
            <person name="Roth S."/>
            <person name="Savard J."/>
            <person name="Schinko J.B."/>
            <person name="Schmitt C."/>
            <person name="Schoppmeier M."/>
            <person name="Schroder R."/>
            <person name="Shippy T.D."/>
            <person name="Simonnet F."/>
            <person name="Marques-Souza H."/>
            <person name="Tautz D."/>
            <person name="Tomoyasu Y."/>
            <person name="Trauner J."/>
            <person name="Van der Zee M."/>
            <person name="Vervoort M."/>
            <person name="Wittkopp N."/>
            <person name="Wimmer E.A."/>
            <person name="Yang X."/>
            <person name="Jones A.K."/>
            <person name="Sattelle D.B."/>
            <person name="Ebert P.R."/>
            <person name="Nelson D."/>
            <person name="Scott J.G."/>
            <person name="Beeman R.W."/>
            <person name="Muthukrishnan S."/>
            <person name="Kramer K.J."/>
            <person name="Arakane Y."/>
            <person name="Beeman R.W."/>
            <person name="Zhu Q."/>
            <person name="Hogenkamp D."/>
            <person name="Dixit R."/>
            <person name="Oppert B."/>
            <person name="Jiang H."/>
            <person name="Zou Z."/>
            <person name="Marshall J."/>
            <person name="Elpidina E."/>
            <person name="Vinokurov K."/>
            <person name="Oppert C."/>
            <person name="Zou Z."/>
            <person name="Evans J."/>
            <person name="Lu Z."/>
            <person name="Zhao P."/>
            <person name="Sumathipala N."/>
            <person name="Altincicek B."/>
            <person name="Vilcinskas A."/>
            <person name="Williams M."/>
            <person name="Hultmark D."/>
            <person name="Hetru C."/>
            <person name="Jiang H."/>
            <person name="Grimmelikhuijzen C.J."/>
            <person name="Hauser F."/>
            <person name="Cazzamali G."/>
            <person name="Williamson M."/>
            <person name="Park Y."/>
            <person name="Li B."/>
            <person name="Tanaka Y."/>
            <person name="Predel R."/>
            <person name="Neupert S."/>
            <person name="Schachtner J."/>
            <person name="Verleyen P."/>
            <person name="Raible F."/>
            <person name="Bork P."/>
            <person name="Friedrich M."/>
            <person name="Walden K.K."/>
            <person name="Robertson H.M."/>
            <person name="Angeli S."/>
            <person name="Foret S."/>
            <person name="Bucher G."/>
            <person name="Schuetz S."/>
            <person name="Maleszka R."/>
            <person name="Wimmer E.A."/>
            <person name="Beeman R.W."/>
            <person name="Lorenzen M."/>
            <person name="Tomoyasu Y."/>
            <person name="Miller S.C."/>
            <person name="Grossmann D."/>
            <person name="Bucher G."/>
        </authorList>
    </citation>
    <scope>NUCLEOTIDE SEQUENCE [LARGE SCALE GENOMIC DNA]</scope>
    <source>
        <strain evidence="5 6">Georgia GA2</strain>
    </source>
</reference>
<name>D1ZZN0_TRICA</name>
<dbReference type="KEGG" id="tca:107397842"/>
<dbReference type="HOGENOM" id="CLU_004055_1_0_1"/>
<gene>
    <name evidence="5" type="primary">AUGUSTUS-3.0.2_08073</name>
    <name evidence="5" type="ORF">TcasGA2_TC008073</name>
</gene>
<evidence type="ECO:0000313" key="6">
    <source>
        <dbReference type="Proteomes" id="UP000007266"/>
    </source>
</evidence>
<dbReference type="InterPro" id="IPR001054">
    <property type="entry name" value="A/G_cyclase"/>
</dbReference>
<feature type="domain" description="Guanylate cyclase" evidence="4">
    <location>
        <begin position="59"/>
        <end position="195"/>
    </location>
</feature>
<dbReference type="GO" id="GO:0004016">
    <property type="term" value="F:adenylate cyclase activity"/>
    <property type="evidence" value="ECO:0000318"/>
    <property type="project" value="GO_Central"/>
</dbReference>
<dbReference type="GO" id="GO:0005737">
    <property type="term" value="C:cytoplasm"/>
    <property type="evidence" value="ECO:0000318"/>
    <property type="project" value="GO_Central"/>
</dbReference>
<evidence type="ECO:0000259" key="4">
    <source>
        <dbReference type="PROSITE" id="PS50125"/>
    </source>
</evidence>
<dbReference type="EMBL" id="KQ971338">
    <property type="protein sequence ID" value="EFA02393.1"/>
    <property type="molecule type" value="Genomic_DNA"/>
</dbReference>
<evidence type="ECO:0000256" key="2">
    <source>
        <dbReference type="ARBA" id="ARBA00022840"/>
    </source>
</evidence>
<proteinExistence type="predicted"/>
<dbReference type="PhylomeDB" id="D1ZZN0"/>
<dbReference type="OMA" id="AHQPLEY"/>
<dbReference type="InParanoid" id="D1ZZN0"/>
<evidence type="ECO:0000256" key="1">
    <source>
        <dbReference type="ARBA" id="ARBA00022741"/>
    </source>
</evidence>
<dbReference type="SUPFAM" id="SSF52540">
    <property type="entry name" value="P-loop containing nucleoside triphosphate hydrolases"/>
    <property type="match status" value="1"/>
</dbReference>
<organism evidence="5 6">
    <name type="scientific">Tribolium castaneum</name>
    <name type="common">Red flour beetle</name>
    <dbReference type="NCBI Taxonomy" id="7070"/>
    <lineage>
        <taxon>Eukaryota</taxon>
        <taxon>Metazoa</taxon>
        <taxon>Ecdysozoa</taxon>
        <taxon>Arthropoda</taxon>
        <taxon>Hexapoda</taxon>
        <taxon>Insecta</taxon>
        <taxon>Pterygota</taxon>
        <taxon>Neoptera</taxon>
        <taxon>Endopterygota</taxon>
        <taxon>Coleoptera</taxon>
        <taxon>Polyphaga</taxon>
        <taxon>Cucujiformia</taxon>
        <taxon>Tenebrionidae</taxon>
        <taxon>Tenebrionidae incertae sedis</taxon>
        <taxon>Tribolium</taxon>
    </lineage>
</organism>
<keyword evidence="3" id="KW-0456">Lyase</keyword>
<evidence type="ECO:0000313" key="5">
    <source>
        <dbReference type="EMBL" id="EFA02393.1"/>
    </source>
</evidence>
<dbReference type="Pfam" id="PF00211">
    <property type="entry name" value="Guanylate_cyc"/>
    <property type="match status" value="2"/>
</dbReference>
<sequence>MRVRWNTYGINLLRETDIKRKIELTQIKRQIEMLSTFMPDEILNMPLSELDEIHNFVGVLLFADVSGFTPLCEKYYKTGKGGIYRLTATLNAYIGALVEVITFYGGDILKFSGDAFLALWKAPPDLRLFEVIHQVIVCALFIQNTLGCFETEVNVLLKVKLAIACGNLTFSVIGNESYRHYIITGQAINDVKCAERESVSGDVVVAPSAWGHLAEDNYEVTYAPDGNVKIWNCVYFPNQAALKQHYANKSPVAHALCVKHLEHRSQLHEKRRIDDATTDSKITESFIASLPQRPSVKAAPMNWIPNDLNPFIVRPVQSQVEEKQPIEYLTEMREVTIQFINIIPTTFQDSKLVPMVNTAYQIVCKIVSKVRGVVNKVSLFDKDCMILVLFGLRGIEHEVESQNALKSAFAIRKAIKKLTTVKSISIGVTNGFVYCGVVGHPFRREYTVIGGAVNKAARIMCAYEGKVTCDHETYKSCKLSSLYFQVQSALKLKGITDAGYIFEYNEDFDKMAYEDKQSMPLIGRRMEMGVADVILQHPELAGWTSICFKGESKVGKTKILQEINKRYATSNRYICSMVLNEGLQRPYYTASTIYHQLYDIMSKHNPAVLEQLPRYLWDLNEILQVNRSTTSIDMLSTHSKELIIEHFIKMCQGLRPILVFIDNIQFIDRRSLDLIEQVLQRKLISLVCAGCFEDNTTWNTMWKLSRSNQIKVFNIEPLPSSEIALLMCSFLNVKGISKKLVVLINKTCEGRPGYVQACLLKMINNGELEVKYALTSETEYAFLKDADQKHLVLVAGFSKKYLEHGEETSTAVTLDLFDSFSPYQQLIIKTAAVLGDIFTRTTLIVLLKYPNESMLAAAIKTLFEEEIFDCASRYVNSGGLQEKKNICLCYMEEEEYDLDLELPRYAFCKVLHFKSRNIKTLAYELLPLNQKKELHLRITDLLENQNNSCPKCLRDNSASIISVRRFKDLIKYCHDQKYIWSEKYNENYVSVEDYKGIIREYVHDPPVYAPNSKKRVWRSSDVPKRRVWDPTTCFCLEILTKVYRDLIHHSHCAQHLGKKIFFMLEYGVILSIMSEYEESLPVLHEASELCMVQTNKAYVFTGNFKQVMMGKIHYLMGHIYLKMGNTTAAKNHALLSLRQYDVPLISFKYTLPYMLLNKAWFLRFGRVFDNITKQDNPLIKLDFGLCMGLIGNIYAAEGCWQLAKQAAAKSVLCLRRTNSNIDVLCDVYTSAVYLYSFCGDMHICEKLERCFNKEVLKYYSNNITHELRAISTVIGVLFLVKVLSGAIIESLQLGYRTVHLQLSLEAHYSLIEVVPTLATVLICLERVAEAVHMARILLHFGQKYHTHSYIGYYAFCVELLLETNFCLEPIEKIEQFAHHLIDQKKYHSDFGNKLIINIYCYWLRYKPALAPSWKKLYNVTESDNFKIMSILNTMRYTECLLLEMVRTLERTEPILQAQIDEANTFLNRMKQAAKKWPFFRPRFWHLKAYNARIFNKLQATIKFLKTANSFAAEDGNILEECWTMLHATSWFGGFSSDKEPKHLKWELAKTYTPLQWCQILYALPAE</sequence>
<dbReference type="GO" id="GO:0005524">
    <property type="term" value="F:ATP binding"/>
    <property type="evidence" value="ECO:0007669"/>
    <property type="project" value="UniProtKB-KW"/>
</dbReference>
<dbReference type="FunFam" id="3.30.70.1230:FF:000017">
    <property type="entry name" value="Adenylate cyclase type 10"/>
    <property type="match status" value="1"/>
</dbReference>
<feature type="domain" description="Guanylate cyclase" evidence="4">
    <location>
        <begin position="336"/>
        <end position="460"/>
    </location>
</feature>
<keyword evidence="1" id="KW-0547">Nucleotide-binding</keyword>
<evidence type="ECO:0000256" key="3">
    <source>
        <dbReference type="ARBA" id="ARBA00023239"/>
    </source>
</evidence>
<dbReference type="GO" id="GO:0009190">
    <property type="term" value="P:cyclic nucleotide biosynthetic process"/>
    <property type="evidence" value="ECO:0007669"/>
    <property type="project" value="InterPro"/>
</dbReference>
<accession>D1ZZN0</accession>
<dbReference type="PANTHER" id="PTHR16305">
    <property type="entry name" value="TESTICULAR SOLUBLE ADENYLYL CYCLASE"/>
    <property type="match status" value="1"/>
</dbReference>
<protein>
    <submittedName>
        <fullName evidence="5">Adenylate cyclase type 10-like Protein</fullName>
    </submittedName>
</protein>
<dbReference type="PROSITE" id="PS50125">
    <property type="entry name" value="GUANYLATE_CYCLASE_2"/>
    <property type="match status" value="2"/>
</dbReference>
<dbReference type="eggNOG" id="KOG3968">
    <property type="taxonomic scope" value="Eukaryota"/>
</dbReference>
<dbReference type="PANTHER" id="PTHR16305:SF28">
    <property type="entry name" value="GUANYLATE CYCLASE DOMAIN-CONTAINING PROTEIN"/>
    <property type="match status" value="1"/>
</dbReference>
<dbReference type="SUPFAM" id="SSF55073">
    <property type="entry name" value="Nucleotide cyclase"/>
    <property type="match status" value="2"/>
</dbReference>
<reference evidence="5 6" key="2">
    <citation type="journal article" date="2010" name="Nucleic Acids Res.">
        <title>BeetleBase in 2010: revisions to provide comprehensive genomic information for Tribolium castaneum.</title>
        <authorList>
            <person name="Kim H.S."/>
            <person name="Murphy T."/>
            <person name="Xia J."/>
            <person name="Caragea D."/>
            <person name="Park Y."/>
            <person name="Beeman R.W."/>
            <person name="Lorenzen M.D."/>
            <person name="Butcher S."/>
            <person name="Manak J.R."/>
            <person name="Brown S.J."/>
        </authorList>
    </citation>
    <scope>GENOME REANNOTATION</scope>
    <source>
        <strain evidence="5 6">Georgia GA2</strain>
    </source>
</reference>
<dbReference type="CDD" id="cd07302">
    <property type="entry name" value="CHD"/>
    <property type="match status" value="2"/>
</dbReference>